<name>A0A0E3WS51_9EURY</name>
<keyword evidence="2" id="KW-0067">ATP-binding</keyword>
<dbReference type="HOGENOM" id="CLU_3120073_0_0_2"/>
<reference evidence="2 3" key="1">
    <citation type="submission" date="2014-07" db="EMBL/GenBank/DDBJ databases">
        <title>Methanogenic archaea and the global carbon cycle.</title>
        <authorList>
            <person name="Henriksen J.R."/>
            <person name="Luke J."/>
            <person name="Reinhart S."/>
            <person name="Benedict M.N."/>
            <person name="Youngblut N.D."/>
            <person name="Metcalf M.E."/>
            <person name="Whitaker R.J."/>
            <person name="Metcalf W.W."/>
        </authorList>
    </citation>
    <scope>NUCLEOTIDE SEQUENCE [LARGE SCALE GENOMIC DNA]</scope>
    <source>
        <strain evidence="2 3">Z-7289</strain>
    </source>
</reference>
<dbReference type="KEGG" id="mls:MSLAZ_0844"/>
<evidence type="ECO:0000313" key="2">
    <source>
        <dbReference type="EMBL" id="AKB74105.1"/>
    </source>
</evidence>
<dbReference type="STRING" id="1434111.MSLAZ_0844"/>
<dbReference type="GeneID" id="60594951"/>
<feature type="domain" description="Schlafen AlbA-2" evidence="1">
    <location>
        <begin position="9"/>
        <end position="53"/>
    </location>
</feature>
<keyword evidence="2" id="KW-0547">Nucleotide-binding</keyword>
<keyword evidence="2" id="KW-0347">Helicase</keyword>
<dbReference type="GO" id="GO:0016787">
    <property type="term" value="F:hydrolase activity"/>
    <property type="evidence" value="ECO:0007669"/>
    <property type="project" value="UniProtKB-KW"/>
</dbReference>
<dbReference type="InterPro" id="IPR007421">
    <property type="entry name" value="Schlafen_AlbA_2_dom"/>
</dbReference>
<protein>
    <submittedName>
        <fullName evidence="2">ATP-dependent DNA helicase</fullName>
        <ecNumber evidence="2">3.6.1.-</ecNumber>
    </submittedName>
</protein>
<dbReference type="Gene3D" id="3.30.950.30">
    <property type="entry name" value="Schlafen, AAA domain"/>
    <property type="match status" value="1"/>
</dbReference>
<sequence length="53" mass="5914">MNSYFKLKESETLELKKSTAQLKPAVISIVAMLNKHQEGKLYFGVRDDGSIVG</sequence>
<evidence type="ECO:0000313" key="3">
    <source>
        <dbReference type="Proteomes" id="UP000033072"/>
    </source>
</evidence>
<organism evidence="2 3">
    <name type="scientific">Methanosarcina lacustris Z-7289</name>
    <dbReference type="NCBI Taxonomy" id="1434111"/>
    <lineage>
        <taxon>Archaea</taxon>
        <taxon>Methanobacteriati</taxon>
        <taxon>Methanobacteriota</taxon>
        <taxon>Stenosarchaea group</taxon>
        <taxon>Methanomicrobia</taxon>
        <taxon>Methanosarcinales</taxon>
        <taxon>Methanosarcinaceae</taxon>
        <taxon>Methanosarcina</taxon>
    </lineage>
</organism>
<dbReference type="PATRIC" id="fig|1434111.4.peg.1076"/>
<dbReference type="EC" id="3.6.1.-" evidence="2"/>
<dbReference type="Proteomes" id="UP000033072">
    <property type="component" value="Chromosome"/>
</dbReference>
<accession>A0A0E3WS51</accession>
<dbReference type="AlphaFoldDB" id="A0A0E3WS51"/>
<dbReference type="GO" id="GO:0004386">
    <property type="term" value="F:helicase activity"/>
    <property type="evidence" value="ECO:0007669"/>
    <property type="project" value="UniProtKB-KW"/>
</dbReference>
<dbReference type="InterPro" id="IPR038461">
    <property type="entry name" value="Schlafen_AlbA_2_dom_sf"/>
</dbReference>
<evidence type="ECO:0000259" key="1">
    <source>
        <dbReference type="Pfam" id="PF04326"/>
    </source>
</evidence>
<keyword evidence="2" id="KW-0378">Hydrolase</keyword>
<dbReference type="Pfam" id="PF04326">
    <property type="entry name" value="SLFN_AlbA_2"/>
    <property type="match status" value="1"/>
</dbReference>
<proteinExistence type="predicted"/>
<gene>
    <name evidence="2" type="ORF">MSLAZ_0844</name>
</gene>
<dbReference type="OrthoDB" id="114576at2157"/>
<dbReference type="EMBL" id="CP009515">
    <property type="protein sequence ID" value="AKB74105.1"/>
    <property type="molecule type" value="Genomic_DNA"/>
</dbReference>
<dbReference type="RefSeq" id="WP_198143850.1">
    <property type="nucleotide sequence ID" value="NZ_CP009515.1"/>
</dbReference>
<keyword evidence="3" id="KW-1185">Reference proteome</keyword>